<dbReference type="Proteomes" id="UP000011115">
    <property type="component" value="Unassembled WGS sequence"/>
</dbReference>
<name>M0ZX13_SOLTU</name>
<dbReference type="Gramene" id="PGSC0003DMT400009847">
    <property type="protein sequence ID" value="PGSC0003DMT400009847"/>
    <property type="gene ID" value="PGSC0003DMG400003862"/>
</dbReference>
<dbReference type="EnsemblPlants" id="PGSC0003DMT400009847">
    <property type="protein sequence ID" value="PGSC0003DMT400009847"/>
    <property type="gene ID" value="PGSC0003DMG400003862"/>
</dbReference>
<keyword evidence="1" id="KW-0472">Membrane</keyword>
<organism evidence="2 3">
    <name type="scientific">Solanum tuberosum</name>
    <name type="common">Potato</name>
    <dbReference type="NCBI Taxonomy" id="4113"/>
    <lineage>
        <taxon>Eukaryota</taxon>
        <taxon>Viridiplantae</taxon>
        <taxon>Streptophyta</taxon>
        <taxon>Embryophyta</taxon>
        <taxon>Tracheophyta</taxon>
        <taxon>Spermatophyta</taxon>
        <taxon>Magnoliopsida</taxon>
        <taxon>eudicotyledons</taxon>
        <taxon>Gunneridae</taxon>
        <taxon>Pentapetalae</taxon>
        <taxon>asterids</taxon>
        <taxon>lamiids</taxon>
        <taxon>Solanales</taxon>
        <taxon>Solanaceae</taxon>
        <taxon>Solanoideae</taxon>
        <taxon>Solaneae</taxon>
        <taxon>Solanum</taxon>
    </lineage>
</organism>
<evidence type="ECO:0000313" key="3">
    <source>
        <dbReference type="Proteomes" id="UP000011115"/>
    </source>
</evidence>
<dbReference type="ExpressionAtlas" id="M0ZX13">
    <property type="expression patterns" value="baseline"/>
</dbReference>
<reference evidence="3" key="1">
    <citation type="journal article" date="2011" name="Nature">
        <title>Genome sequence and analysis of the tuber crop potato.</title>
        <authorList>
            <consortium name="The Potato Genome Sequencing Consortium"/>
        </authorList>
    </citation>
    <scope>NUCLEOTIDE SEQUENCE [LARGE SCALE GENOMIC DNA]</scope>
    <source>
        <strain evidence="3">cv. DM1-3 516 R44</strain>
    </source>
</reference>
<protein>
    <submittedName>
        <fullName evidence="2">Uncharacterized protein</fullName>
    </submittedName>
</protein>
<keyword evidence="1" id="KW-0812">Transmembrane</keyword>
<feature type="transmembrane region" description="Helical" evidence="1">
    <location>
        <begin position="63"/>
        <end position="80"/>
    </location>
</feature>
<reference evidence="2" key="2">
    <citation type="submission" date="2015-06" db="UniProtKB">
        <authorList>
            <consortium name="EnsemblPlants"/>
        </authorList>
    </citation>
    <scope>IDENTIFICATION</scope>
    <source>
        <strain evidence="2">DM1-3 516 R44</strain>
    </source>
</reference>
<proteinExistence type="predicted"/>
<dbReference type="PaxDb" id="4113-PGSC0003DMT400009847"/>
<dbReference type="AlphaFoldDB" id="M0ZX13"/>
<evidence type="ECO:0000313" key="2">
    <source>
        <dbReference type="EnsemblPlants" id="PGSC0003DMT400009847"/>
    </source>
</evidence>
<evidence type="ECO:0000256" key="1">
    <source>
        <dbReference type="SAM" id="Phobius"/>
    </source>
</evidence>
<keyword evidence="3" id="KW-1185">Reference proteome</keyword>
<keyword evidence="1" id="KW-1133">Transmembrane helix</keyword>
<sequence>MDSDTGLLFKAHMKHWTHSYWASNLLGISSILFVQSPMTRSASGGSLHRHGNRNFQHSFRQQYFCAFTGSFFSYVLNLTFDG</sequence>
<accession>M0ZX13</accession>
<dbReference type="InParanoid" id="M0ZX13"/>
<feature type="transmembrane region" description="Helical" evidence="1">
    <location>
        <begin position="20"/>
        <end position="42"/>
    </location>
</feature>
<dbReference type="HOGENOM" id="CLU_2692646_0_0_1"/>